<comment type="caution">
    <text evidence="2">The sequence shown here is derived from an EMBL/GenBank/DDBJ whole genome shotgun (WGS) entry which is preliminary data.</text>
</comment>
<name>A0AAD5XIA1_9FUNG</name>
<dbReference type="InterPro" id="IPR029068">
    <property type="entry name" value="Glyas_Bleomycin-R_OHBP_Dase"/>
</dbReference>
<dbReference type="InterPro" id="IPR004360">
    <property type="entry name" value="Glyas_Fos-R_dOase_dom"/>
</dbReference>
<dbReference type="EMBL" id="JADGJH010000349">
    <property type="protein sequence ID" value="KAJ3130824.1"/>
    <property type="molecule type" value="Genomic_DNA"/>
</dbReference>
<keyword evidence="3" id="KW-1185">Reference proteome</keyword>
<dbReference type="PANTHER" id="PTHR35006">
    <property type="entry name" value="GLYOXALASE FAMILY PROTEIN (AFU_ORTHOLOGUE AFUA_5G14830)"/>
    <property type="match status" value="1"/>
</dbReference>
<dbReference type="Proteomes" id="UP001211907">
    <property type="component" value="Unassembled WGS sequence"/>
</dbReference>
<dbReference type="PANTHER" id="PTHR35006:SF2">
    <property type="entry name" value="GLYOXALASE FAMILY PROTEIN (AFU_ORTHOLOGUE AFUA_5G14830)"/>
    <property type="match status" value="1"/>
</dbReference>
<gene>
    <name evidence="2" type="ORF">HK100_007396</name>
</gene>
<dbReference type="PROSITE" id="PS51819">
    <property type="entry name" value="VOC"/>
    <property type="match status" value="1"/>
</dbReference>
<protein>
    <recommendedName>
        <fullName evidence="1">VOC domain-containing protein</fullName>
    </recommendedName>
</protein>
<evidence type="ECO:0000259" key="1">
    <source>
        <dbReference type="PROSITE" id="PS51819"/>
    </source>
</evidence>
<proteinExistence type="predicted"/>
<dbReference type="Gene3D" id="3.10.180.10">
    <property type="entry name" value="2,3-Dihydroxybiphenyl 1,2-Dioxygenase, domain 1"/>
    <property type="match status" value="1"/>
</dbReference>
<dbReference type="Pfam" id="PF00903">
    <property type="entry name" value="Glyoxalase"/>
    <property type="match status" value="1"/>
</dbReference>
<feature type="domain" description="VOC" evidence="1">
    <location>
        <begin position="2"/>
        <end position="133"/>
    </location>
</feature>
<dbReference type="InterPro" id="IPR037523">
    <property type="entry name" value="VOC_core"/>
</dbReference>
<dbReference type="CDD" id="cd07262">
    <property type="entry name" value="VOC_like"/>
    <property type="match status" value="1"/>
</dbReference>
<dbReference type="SUPFAM" id="SSF54593">
    <property type="entry name" value="Glyoxalase/Bleomycin resistance protein/Dihydroxybiphenyl dioxygenase"/>
    <property type="match status" value="1"/>
</dbReference>
<organism evidence="2 3">
    <name type="scientific">Physocladia obscura</name>
    <dbReference type="NCBI Taxonomy" id="109957"/>
    <lineage>
        <taxon>Eukaryota</taxon>
        <taxon>Fungi</taxon>
        <taxon>Fungi incertae sedis</taxon>
        <taxon>Chytridiomycota</taxon>
        <taxon>Chytridiomycota incertae sedis</taxon>
        <taxon>Chytridiomycetes</taxon>
        <taxon>Chytridiales</taxon>
        <taxon>Chytriomycetaceae</taxon>
        <taxon>Physocladia</taxon>
    </lineage>
</organism>
<reference evidence="2" key="1">
    <citation type="submission" date="2020-05" db="EMBL/GenBank/DDBJ databases">
        <title>Phylogenomic resolution of chytrid fungi.</title>
        <authorList>
            <person name="Stajich J.E."/>
            <person name="Amses K."/>
            <person name="Simmons R."/>
            <person name="Seto K."/>
            <person name="Myers J."/>
            <person name="Bonds A."/>
            <person name="Quandt C.A."/>
            <person name="Barry K."/>
            <person name="Liu P."/>
            <person name="Grigoriev I."/>
            <person name="Longcore J.E."/>
            <person name="James T.Y."/>
        </authorList>
    </citation>
    <scope>NUCLEOTIDE SEQUENCE</scope>
    <source>
        <strain evidence="2">JEL0513</strain>
    </source>
</reference>
<accession>A0AAD5XIA1</accession>
<dbReference type="AlphaFoldDB" id="A0AAD5XIA1"/>
<sequence length="136" mass="14688">MQFAHIDIPCQDTEKSKNWYLSALSPINVTVQSSFPISLNNGAKTATVFGLGTDPKSILLWLQPAEPGYNGRTSGHVAFKVETRAQVDSFYAAAVAAGGEDNGSPGLRPLYSANYYAAFVRDLDGRNVELVTFADQ</sequence>
<evidence type="ECO:0000313" key="2">
    <source>
        <dbReference type="EMBL" id="KAJ3130824.1"/>
    </source>
</evidence>
<evidence type="ECO:0000313" key="3">
    <source>
        <dbReference type="Proteomes" id="UP001211907"/>
    </source>
</evidence>